<gene>
    <name evidence="8" type="ORF">EDD29_3496</name>
</gene>
<dbReference type="Gene3D" id="1.10.150.120">
    <property type="entry name" value="[2Fe-2S]-binding domain"/>
    <property type="match status" value="1"/>
</dbReference>
<dbReference type="GO" id="GO:0051537">
    <property type="term" value="F:2 iron, 2 sulfur cluster binding"/>
    <property type="evidence" value="ECO:0007669"/>
    <property type="project" value="UniProtKB-KW"/>
</dbReference>
<organism evidence="8 9">
    <name type="scientific">Actinocorallia herbida</name>
    <dbReference type="NCBI Taxonomy" id="58109"/>
    <lineage>
        <taxon>Bacteria</taxon>
        <taxon>Bacillati</taxon>
        <taxon>Actinomycetota</taxon>
        <taxon>Actinomycetes</taxon>
        <taxon>Streptosporangiales</taxon>
        <taxon>Thermomonosporaceae</taxon>
        <taxon>Actinocorallia</taxon>
    </lineage>
</organism>
<comment type="caution">
    <text evidence="8">The sequence shown here is derived from an EMBL/GenBank/DDBJ whole genome shotgun (WGS) entry which is preliminary data.</text>
</comment>
<keyword evidence="2" id="KW-0479">Metal-binding</keyword>
<evidence type="ECO:0000256" key="4">
    <source>
        <dbReference type="ARBA" id="ARBA00023004"/>
    </source>
</evidence>
<evidence type="ECO:0000256" key="5">
    <source>
        <dbReference type="ARBA" id="ARBA00023014"/>
    </source>
</evidence>
<dbReference type="EMBL" id="RJKE01000001">
    <property type="protein sequence ID" value="ROO85942.1"/>
    <property type="molecule type" value="Genomic_DNA"/>
</dbReference>
<dbReference type="GO" id="GO:0016491">
    <property type="term" value="F:oxidoreductase activity"/>
    <property type="evidence" value="ECO:0007669"/>
    <property type="project" value="UniProtKB-KW"/>
</dbReference>
<protein>
    <submittedName>
        <fullName evidence="8">Carbon-monoxide dehydrogenase small subunit</fullName>
    </submittedName>
</protein>
<dbReference type="SUPFAM" id="SSF47741">
    <property type="entry name" value="CO dehydrogenase ISP C-domain like"/>
    <property type="match status" value="1"/>
</dbReference>
<reference evidence="8 9" key="1">
    <citation type="submission" date="2018-11" db="EMBL/GenBank/DDBJ databases">
        <title>Sequencing the genomes of 1000 actinobacteria strains.</title>
        <authorList>
            <person name="Klenk H.-P."/>
        </authorList>
    </citation>
    <scope>NUCLEOTIDE SEQUENCE [LARGE SCALE GENOMIC DNA]</scope>
    <source>
        <strain evidence="8 9">DSM 44254</strain>
    </source>
</reference>
<dbReference type="Gene3D" id="3.10.20.30">
    <property type="match status" value="1"/>
</dbReference>
<dbReference type="Pfam" id="PF00111">
    <property type="entry name" value="Fer2"/>
    <property type="match status" value="1"/>
</dbReference>
<evidence type="ECO:0000313" key="9">
    <source>
        <dbReference type="Proteomes" id="UP000272400"/>
    </source>
</evidence>
<evidence type="ECO:0000259" key="7">
    <source>
        <dbReference type="PROSITE" id="PS51085"/>
    </source>
</evidence>
<evidence type="ECO:0000256" key="2">
    <source>
        <dbReference type="ARBA" id="ARBA00022723"/>
    </source>
</evidence>
<evidence type="ECO:0000256" key="6">
    <source>
        <dbReference type="ARBA" id="ARBA00060707"/>
    </source>
</evidence>
<dbReference type="PANTHER" id="PTHR44379">
    <property type="entry name" value="OXIDOREDUCTASE WITH IRON-SULFUR SUBUNIT"/>
    <property type="match status" value="1"/>
</dbReference>
<dbReference type="CDD" id="cd00207">
    <property type="entry name" value="fer2"/>
    <property type="match status" value="1"/>
</dbReference>
<evidence type="ECO:0000256" key="3">
    <source>
        <dbReference type="ARBA" id="ARBA00023002"/>
    </source>
</evidence>
<dbReference type="InterPro" id="IPR002888">
    <property type="entry name" value="2Fe-2S-bd"/>
</dbReference>
<dbReference type="InterPro" id="IPR012675">
    <property type="entry name" value="Beta-grasp_dom_sf"/>
</dbReference>
<evidence type="ECO:0000313" key="8">
    <source>
        <dbReference type="EMBL" id="ROO85942.1"/>
    </source>
</evidence>
<dbReference type="OrthoDB" id="3530637at2"/>
<dbReference type="RefSeq" id="WP_123665390.1">
    <property type="nucleotide sequence ID" value="NZ_RJKE01000001.1"/>
</dbReference>
<keyword evidence="5" id="KW-0411">Iron-sulfur</keyword>
<evidence type="ECO:0000256" key="1">
    <source>
        <dbReference type="ARBA" id="ARBA00022714"/>
    </source>
</evidence>
<dbReference type="InterPro" id="IPR036010">
    <property type="entry name" value="2Fe-2S_ferredoxin-like_sf"/>
</dbReference>
<dbReference type="InterPro" id="IPR051452">
    <property type="entry name" value="Diverse_Oxidoreductases"/>
</dbReference>
<dbReference type="PROSITE" id="PS51085">
    <property type="entry name" value="2FE2S_FER_2"/>
    <property type="match status" value="1"/>
</dbReference>
<dbReference type="InterPro" id="IPR001041">
    <property type="entry name" value="2Fe-2S_ferredoxin-type"/>
</dbReference>
<dbReference type="GO" id="GO:0046872">
    <property type="term" value="F:metal ion binding"/>
    <property type="evidence" value="ECO:0007669"/>
    <property type="project" value="UniProtKB-KW"/>
</dbReference>
<dbReference type="Pfam" id="PF01799">
    <property type="entry name" value="Fer2_2"/>
    <property type="match status" value="1"/>
</dbReference>
<dbReference type="Proteomes" id="UP000272400">
    <property type="component" value="Unassembled WGS sequence"/>
</dbReference>
<dbReference type="PROSITE" id="PS00197">
    <property type="entry name" value="2FE2S_FER_1"/>
    <property type="match status" value="1"/>
</dbReference>
<name>A0A3N1CXB4_9ACTN</name>
<feature type="domain" description="2Fe-2S ferredoxin-type" evidence="7">
    <location>
        <begin position="5"/>
        <end position="81"/>
    </location>
</feature>
<dbReference type="InterPro" id="IPR036884">
    <property type="entry name" value="2Fe-2S-bd_dom_sf"/>
</dbReference>
<sequence>MSDVVEIRLRINGRERRGRVPARLTLADFLREHCGLTGTHLGCEHGVCGSCTILMDGAAVRACLMFAAQADGAELTTVEGIAAPDGTLSPVQAAFRDHHGLQCGFCTPGFVVTATALLKDNPDPTDDEIREGLSGNLCRCTGYQGILKAVRAAADEISAEEAR</sequence>
<proteinExistence type="predicted"/>
<comment type="pathway">
    <text evidence="6">Alkaloid degradation; nicotine degradation.</text>
</comment>
<dbReference type="PANTHER" id="PTHR44379:SF5">
    <property type="entry name" value="OXIDOREDUCTASE WITH IRON-SULFUR SUBUNIT"/>
    <property type="match status" value="1"/>
</dbReference>
<dbReference type="FunFam" id="3.10.20.30:FF:000020">
    <property type="entry name" value="Xanthine dehydrogenase iron-sulfur subunit"/>
    <property type="match status" value="1"/>
</dbReference>
<dbReference type="SUPFAM" id="SSF54292">
    <property type="entry name" value="2Fe-2S ferredoxin-like"/>
    <property type="match status" value="1"/>
</dbReference>
<keyword evidence="3" id="KW-0560">Oxidoreductase</keyword>
<dbReference type="AlphaFoldDB" id="A0A3N1CXB4"/>
<keyword evidence="9" id="KW-1185">Reference proteome</keyword>
<accession>A0A3N1CXB4</accession>
<dbReference type="InterPro" id="IPR006058">
    <property type="entry name" value="2Fe2S_fd_BS"/>
</dbReference>
<keyword evidence="4" id="KW-0408">Iron</keyword>
<dbReference type="FunFam" id="1.10.150.120:FF:000003">
    <property type="entry name" value="Carbon monoxide dehydrogenase, small subunit"/>
    <property type="match status" value="1"/>
</dbReference>
<keyword evidence="1" id="KW-0001">2Fe-2S</keyword>